<accession>A0A8K0EMR4</accession>
<feature type="compositionally biased region" description="Basic and acidic residues" evidence="2">
    <location>
        <begin position="2751"/>
        <end position="2784"/>
    </location>
</feature>
<feature type="compositionally biased region" description="Basic and acidic residues" evidence="2">
    <location>
        <begin position="747"/>
        <end position="756"/>
    </location>
</feature>
<feature type="compositionally biased region" description="Polar residues" evidence="2">
    <location>
        <begin position="1499"/>
        <end position="1509"/>
    </location>
</feature>
<feature type="compositionally biased region" description="Basic residues" evidence="2">
    <location>
        <begin position="644"/>
        <end position="658"/>
    </location>
</feature>
<feature type="compositionally biased region" description="Low complexity" evidence="2">
    <location>
        <begin position="1510"/>
        <end position="1519"/>
    </location>
</feature>
<feature type="compositionally biased region" description="Polar residues" evidence="2">
    <location>
        <begin position="1668"/>
        <end position="1687"/>
    </location>
</feature>
<feature type="compositionally biased region" description="Polar residues" evidence="2">
    <location>
        <begin position="1850"/>
        <end position="1862"/>
    </location>
</feature>
<feature type="compositionally biased region" description="Polar residues" evidence="2">
    <location>
        <begin position="591"/>
        <end position="613"/>
    </location>
</feature>
<feature type="region of interest" description="Disordered" evidence="2">
    <location>
        <begin position="2851"/>
        <end position="2922"/>
    </location>
</feature>
<feature type="compositionally biased region" description="Low complexity" evidence="2">
    <location>
        <begin position="3026"/>
        <end position="3040"/>
    </location>
</feature>
<evidence type="ECO:0000313" key="4">
    <source>
        <dbReference type="Proteomes" id="UP000838412"/>
    </source>
</evidence>
<feature type="compositionally biased region" description="Basic and acidic residues" evidence="2">
    <location>
        <begin position="1524"/>
        <end position="1539"/>
    </location>
</feature>
<feature type="compositionally biased region" description="Low complexity" evidence="2">
    <location>
        <begin position="998"/>
        <end position="1007"/>
    </location>
</feature>
<feature type="compositionally biased region" description="Polar residues" evidence="2">
    <location>
        <begin position="1226"/>
        <end position="1243"/>
    </location>
</feature>
<feature type="region of interest" description="Disordered" evidence="2">
    <location>
        <begin position="3022"/>
        <end position="3070"/>
    </location>
</feature>
<evidence type="ECO:0000313" key="3">
    <source>
        <dbReference type="EMBL" id="CAH1261793.1"/>
    </source>
</evidence>
<dbReference type="OrthoDB" id="10048284at2759"/>
<feature type="region of interest" description="Disordered" evidence="2">
    <location>
        <begin position="1737"/>
        <end position="2011"/>
    </location>
</feature>
<feature type="region of interest" description="Disordered" evidence="2">
    <location>
        <begin position="3106"/>
        <end position="3141"/>
    </location>
</feature>
<feature type="region of interest" description="Disordered" evidence="2">
    <location>
        <begin position="2569"/>
        <end position="2611"/>
    </location>
</feature>
<feature type="compositionally biased region" description="Polar residues" evidence="2">
    <location>
        <begin position="1788"/>
        <end position="1835"/>
    </location>
</feature>
<feature type="region of interest" description="Disordered" evidence="2">
    <location>
        <begin position="319"/>
        <end position="368"/>
    </location>
</feature>
<feature type="compositionally biased region" description="Basic and acidic residues" evidence="2">
    <location>
        <begin position="1689"/>
        <end position="1705"/>
    </location>
</feature>
<feature type="region of interest" description="Disordered" evidence="2">
    <location>
        <begin position="570"/>
        <end position="613"/>
    </location>
</feature>
<feature type="coiled-coil region" evidence="1">
    <location>
        <begin position="42"/>
        <end position="83"/>
    </location>
</feature>
<feature type="compositionally biased region" description="Polar residues" evidence="2">
    <location>
        <begin position="276"/>
        <end position="294"/>
    </location>
</feature>
<feature type="region of interest" description="Disordered" evidence="2">
    <location>
        <begin position="2668"/>
        <end position="2730"/>
    </location>
</feature>
<feature type="region of interest" description="Disordered" evidence="2">
    <location>
        <begin position="435"/>
        <end position="464"/>
    </location>
</feature>
<feature type="compositionally biased region" description="Polar residues" evidence="2">
    <location>
        <begin position="3113"/>
        <end position="3123"/>
    </location>
</feature>
<proteinExistence type="predicted"/>
<feature type="compositionally biased region" description="Polar residues" evidence="2">
    <location>
        <begin position="1626"/>
        <end position="1637"/>
    </location>
</feature>
<feature type="compositionally biased region" description="Basic residues" evidence="2">
    <location>
        <begin position="694"/>
        <end position="705"/>
    </location>
</feature>
<feature type="compositionally biased region" description="Basic residues" evidence="2">
    <location>
        <begin position="2086"/>
        <end position="2095"/>
    </location>
</feature>
<feature type="region of interest" description="Disordered" evidence="2">
    <location>
        <begin position="1346"/>
        <end position="1393"/>
    </location>
</feature>
<gene>
    <name evidence="3" type="primary">Hypp2456</name>
    <name evidence="3" type="ORF">BLAG_LOCUS17112</name>
</gene>
<feature type="compositionally biased region" description="Basic residues" evidence="2">
    <location>
        <begin position="336"/>
        <end position="345"/>
    </location>
</feature>
<feature type="compositionally biased region" description="Basic and acidic residues" evidence="2">
    <location>
        <begin position="324"/>
        <end position="335"/>
    </location>
</feature>
<organism evidence="3 4">
    <name type="scientific">Branchiostoma lanceolatum</name>
    <name type="common">Common lancelet</name>
    <name type="synonym">Amphioxus lanceolatum</name>
    <dbReference type="NCBI Taxonomy" id="7740"/>
    <lineage>
        <taxon>Eukaryota</taxon>
        <taxon>Metazoa</taxon>
        <taxon>Chordata</taxon>
        <taxon>Cephalochordata</taxon>
        <taxon>Leptocardii</taxon>
        <taxon>Amphioxiformes</taxon>
        <taxon>Branchiostomatidae</taxon>
        <taxon>Branchiostoma</taxon>
    </lineage>
</organism>
<feature type="compositionally biased region" description="Polar residues" evidence="2">
    <location>
        <begin position="1183"/>
        <end position="1192"/>
    </location>
</feature>
<evidence type="ECO:0000256" key="2">
    <source>
        <dbReference type="SAM" id="MobiDB-lite"/>
    </source>
</evidence>
<feature type="compositionally biased region" description="Basic and acidic residues" evidence="2">
    <location>
        <begin position="1486"/>
        <end position="1498"/>
    </location>
</feature>
<feature type="compositionally biased region" description="Polar residues" evidence="2">
    <location>
        <begin position="2668"/>
        <end position="2683"/>
    </location>
</feature>
<feature type="compositionally biased region" description="Polar residues" evidence="2">
    <location>
        <begin position="1897"/>
        <end position="1923"/>
    </location>
</feature>
<feature type="compositionally biased region" description="Basic and acidic residues" evidence="2">
    <location>
        <begin position="785"/>
        <end position="800"/>
    </location>
</feature>
<feature type="region of interest" description="Disordered" evidence="2">
    <location>
        <begin position="157"/>
        <end position="215"/>
    </location>
</feature>
<dbReference type="Proteomes" id="UP000838412">
    <property type="component" value="Chromosome 4"/>
</dbReference>
<feature type="compositionally biased region" description="Polar residues" evidence="2">
    <location>
        <begin position="819"/>
        <end position="835"/>
    </location>
</feature>
<feature type="compositionally biased region" description="Low complexity" evidence="2">
    <location>
        <begin position="2713"/>
        <end position="2725"/>
    </location>
</feature>
<reference evidence="3" key="1">
    <citation type="submission" date="2022-01" db="EMBL/GenBank/DDBJ databases">
        <authorList>
            <person name="Braso-Vives M."/>
        </authorList>
    </citation>
    <scope>NUCLEOTIDE SEQUENCE</scope>
</reference>
<feature type="compositionally biased region" description="Polar residues" evidence="2">
    <location>
        <begin position="2896"/>
        <end position="2915"/>
    </location>
</feature>
<feature type="region of interest" description="Disordered" evidence="2">
    <location>
        <begin position="1046"/>
        <end position="1128"/>
    </location>
</feature>
<feature type="compositionally biased region" description="Basic and acidic residues" evidence="2">
    <location>
        <begin position="1760"/>
        <end position="1776"/>
    </location>
</feature>
<sequence length="3222" mass="350830">MEKEDSEAESGDPTMTKLLNYFETMEASGSQSNEVCKYSIMIDSLLETNIKLKTRNRELQDRNKELQQKNEEFQAEIKHLKGSLGKCTCRTTSSSQEEGETICLQEKDNSEAEGSKGVESAVVPSTLSAVEESEICPAGSSEAGAQLQEGHEDMKVDGVATPTVPGSPEDPQEVHGGQDVASSEEQDREMVQKQTTRDNSSENHDYNMDEQSSEALQNSQMILNNDTNDHSQDDLTLTRYSPTGGSMEPARTERSAFQVVYDMMRELSMQAVSGTLQGTSSRLSGNQRLTVDTTGGSGGPAKPVEDNVVVIDLTESVSATQDSCRSDKMEKDRNSCRRSRSRSSSRGRNTVSSALMQDAASVQEEKQVVCEEESELSAISNDKATKTWDQTLQTNMQEDDIQQDDRVVDLTQADYHSTPELSGGAVLCSPEKAAEFTEENESGHPPKGQTFNRRRRKTRKRGRKPVIKEMSIINGSMSSKDVIQYLQTHHAQEEITFRTDCSGESSTEKRGGSPHGVIDAESALRAVMVISDSCTIAEDTDNQVENNDNKGVDSVEELGHTTVISVGIDNQEEGKHSETDDLTATDVCPSPSDTVQQGTSAVQSTDTRTQSTDLGVTCQLEQGRCGSKIVSDDTDMETPPVAPPKRRGRGRPPKKKKTPPKDRSLHVENNESSCRSKVTFGDTDVETPVVPPKCRGRGRPPGKKRPPVDRSLHGENNTPSVYSRLGSPSKEKTENNEYSISRRPRSLSKEKTEHIEYSISRRPRSLSKEKTENNEYSISSRLRSRSREKPEERRTELIRSDDEEQTVVRDTASFWMTPELSSSEGIPTFSDSVANENTDNAINADESRSNGKDSVDDAVHKVTTHVDGNDQKEQPVISEETADVCHRHSDAIQEEVLVGSIPGETFQSVDSGTKTIGSGHIQEELRIEIPSESTGEISPKLRTSCKPLGKKKYKRRNPQKKSRLFQQLRRRSKERHPEIEAELLLGDDISEQEAPQNTESSSTATGTVSTGIADYMQLPDEMHVTAADELNVSPSDVADEEFWCPSDHDSAEMSFTQHSQEEDKENGDQVLDGGPEETELTSLVDKDSLPTTTSDQEASRKFPDVLARSPEELSSIVGKDSSPPITTSDREVLKKFPEVLAKSPVVMIKRLEMTSQRTYVCEASCHKDSCGNLQEPLDPELATTSHSMQESAQGFLPNYPTPETEASCHGDSCSSVQEPLDPDVTSPMQESAQGSLLNYPTPKTSDESKSLKPKSMENWLCRKVKARKGSRVSPREKRNYFPKSQGMTRAWTKAEVLTQLREYNTRERSPLRPSVTRNETKCLIDLESALMAVEVIQNLPSPPAGNAMFEGHGDSTSKNTPRHTTKRNKKSNTQHMEDRLSHFSAEKDCPSEETLTPDMCKVAERRKDVEESSVEKEFQNYENVIGTKPGTLKIRVRLSKSRVDGKIRATCIDTAASGGDQKRSRKSSGQRPQVKRNMDNGIGEVQESKGIHSEDGRTSNEVQQAGKNASLSKKSSSSLHSRKLKLDCSKEISKGRDKAANAIRKGSEESTESTEDVIKTTSLRQARKLKLAKLKALECKKIYKLRDSSTAEQACGKPAVTNGQTSQFSAKRKDHADSDAAAIQPSGGTLRNKTPSSKAGLKEPVSNTKVTKVSLGDRNGKKQKTHSESIPQTTADEQCQKPTTAVTNVERRDSSKERHQEETRRTLGSAPPDLTVQNKRKKDFGSALMLADCPIDERATRQVGKKAPSQKSLQPRKKRRVEEKNPSNGRVMEKGRQAVGTGEGQEGGNSTNSKKQSNKPGNPAQDQMQRTEAVSLTGTDSHCGSTSDEQWNTALSGGGTTSSSSKTSEDQWWSAPSEQRSPTDVADEVFWSPGADDVGAEVEVPFSPVKARRGKNPVTTQTSQEAQLNSAATEGEHSAQSCKKVSPTRRKSTGNKSSTKRKTEQNKSRGQSSVKGKGDLAVKGKDSSTDATPLLSTDSRKQLCPEQSDVGEGQSASPSSSNGAPQFTEAGQKVQVVFTSVQSPAMPASLHGDSPLSPWKRRPPALFSSTNIPRMAPLTQEKTPQESQSEKQKAGKRRQAIEKRANKTVRGRRKTFPSTSQEQHMASAAFQESSAEQVPDTVSGKDAMNALNCVSLQKTGDSVGSCSQQSNMSFHMQLTPQVKVLGSSRPSTDGAQTPTQLAEQCYPDPLLTMGCNKVMLENSVRGLQDFGDDNPVVNMNVSLPAVSQIPQLNTTISPTALSLLTFRSEQAIFTNMPLDTVSSLPRAVDNNMQFDTVTSLPDISFTLGVQNALESEETAMQEPSANLEGQKESVETLKKKKPSLDNGQMNVSDTARNFMPSGKDRYTATNNSICDIEVPLVPDESCGDTQQRDAHPLDKIAEVVQHVPMSPTIKRKLRNLVDSPPKEKPTATDKFSPVPVLIDGKEKLPISRFPPGKNAYSHNAVLPDQPLQENALGHNLLVLATASDLVERLWSPTKVDVNRNNCHPTQHEKHTTEINRESARELAAKVSAALSGADDLGHLTAGSSNPQAQVLMAGNLTDSTAAPGVDEGKTGDILEEAMLQITGSQAEGGASLPKPAPTSVAKPATGCTSSSSAAGNQPVDKNPLLNVTASTKPVGSYPPLHVAADSMPVNNSPSVTSANNNKLDNLLLSVGTTTNTSCLFSSARASTKPVESSPQTSETGNDEFVGRLPAGPPIRTSSRPVDSCTSLPATTANSMSSTATSPLLSNSTITPTMALLTTKKTSQSQSDKQKAGKDTQAKENPAKNTISDRGKSHTDPRTSQEQDIISAAFQEAIADQVLDTVSGSCKEGTATSPFPDKDVFMGHPIPVARVELAESFDSLEVEASDVPEQADCANLKGGADNDAISAEKRKKWPETSSSPKPAKGSTRVDALVTSQTSSEFCDAQSHTTSLDYSPDSDDNWEGMETSDADVHASCYDTKPSVGNAKKNTEQEEAEHFKRNMDYSNPDICQEPPSKVRRTLLLGKAGTPAGLEDMAKLSVTGAFVGPHRDVDFHTIRQKSPELSDSPVVSNSSNSHSSTQLGSVVEKPSLCNGGATQAEKKTSPGSLASMVQKGNMKLKKLRPPSFLASRTTVGSDVGDVRNRAQTDRPTHLQQGTQQGNGMVQGRDRATSSGSHPTFPWVKETDQERIRRLEQEVQTFVKDSSQQQMKVRLTTNDELMKMKHIAARYCIEVALVHGWTILLYKTRKTKIPVQPALQRQR</sequence>
<feature type="compositionally biased region" description="Polar residues" evidence="2">
    <location>
        <begin position="1994"/>
        <end position="2005"/>
    </location>
</feature>
<feature type="compositionally biased region" description="Basic residues" evidence="2">
    <location>
        <begin position="949"/>
        <end position="974"/>
    </location>
</feature>
<feature type="compositionally biased region" description="Basic and acidic residues" evidence="2">
    <location>
        <begin position="659"/>
        <end position="669"/>
    </location>
</feature>
<feature type="region of interest" description="Disordered" evidence="2">
    <location>
        <begin position="949"/>
        <end position="1007"/>
    </location>
</feature>
<feature type="region of interest" description="Disordered" evidence="2">
    <location>
        <begin position="627"/>
        <end position="835"/>
    </location>
</feature>
<dbReference type="EMBL" id="OV696689">
    <property type="protein sequence ID" value="CAH1261793.1"/>
    <property type="molecule type" value="Genomic_DNA"/>
</dbReference>
<feature type="compositionally biased region" description="Basic residues" evidence="2">
    <location>
        <begin position="1360"/>
        <end position="1372"/>
    </location>
</feature>
<feature type="region of interest" description="Disordered" evidence="2">
    <location>
        <begin position="1454"/>
        <end position="1556"/>
    </location>
</feature>
<keyword evidence="1" id="KW-0175">Coiled coil</keyword>
<feature type="region of interest" description="Disordered" evidence="2">
    <location>
        <begin position="2742"/>
        <end position="2784"/>
    </location>
</feature>
<name>A0A8K0EMR4_BRALA</name>
<feature type="compositionally biased region" description="Basic residues" evidence="2">
    <location>
        <begin position="452"/>
        <end position="464"/>
    </location>
</feature>
<keyword evidence="4" id="KW-1185">Reference proteome</keyword>
<feature type="compositionally biased region" description="Polar residues" evidence="2">
    <location>
        <begin position="2699"/>
        <end position="2712"/>
    </location>
</feature>
<feature type="compositionally biased region" description="Basic and acidic residues" evidence="2">
    <location>
        <begin position="1956"/>
        <end position="1968"/>
    </location>
</feature>
<feature type="region of interest" description="Disordered" evidence="2">
    <location>
        <begin position="1588"/>
        <end position="1721"/>
    </location>
</feature>
<evidence type="ECO:0000256" key="1">
    <source>
        <dbReference type="SAM" id="Coils"/>
    </source>
</evidence>
<feature type="region of interest" description="Disordered" evidence="2">
    <location>
        <begin position="276"/>
        <end position="305"/>
    </location>
</feature>
<protein>
    <submittedName>
        <fullName evidence="3">Hypp2456 protein</fullName>
    </submittedName>
</protein>
<feature type="compositionally biased region" description="Basic and acidic residues" evidence="2">
    <location>
        <begin position="2068"/>
        <end position="2085"/>
    </location>
</feature>
<feature type="compositionally biased region" description="Basic and acidic residues" evidence="2">
    <location>
        <begin position="1375"/>
        <end position="1390"/>
    </location>
</feature>
<feature type="region of interest" description="Disordered" evidence="2">
    <location>
        <begin position="1183"/>
        <end position="1252"/>
    </location>
</feature>
<feature type="compositionally biased region" description="Low complexity" evidence="2">
    <location>
        <begin position="2106"/>
        <end position="2117"/>
    </location>
</feature>
<feature type="region of interest" description="Disordered" evidence="2">
    <location>
        <begin position="2025"/>
        <end position="2121"/>
    </location>
</feature>
<feature type="compositionally biased region" description="Basic and acidic residues" evidence="2">
    <location>
        <begin position="188"/>
        <end position="207"/>
    </location>
</feature>